<accession>A0A845AAB1</accession>
<feature type="transmembrane region" description="Helical" evidence="1">
    <location>
        <begin position="200"/>
        <end position="219"/>
    </location>
</feature>
<evidence type="ECO:0000313" key="3">
    <source>
        <dbReference type="Proteomes" id="UP000460561"/>
    </source>
</evidence>
<feature type="transmembrane region" description="Helical" evidence="1">
    <location>
        <begin position="31"/>
        <end position="49"/>
    </location>
</feature>
<gene>
    <name evidence="2" type="ORF">GRI39_11315</name>
</gene>
<feature type="transmembrane region" description="Helical" evidence="1">
    <location>
        <begin position="279"/>
        <end position="297"/>
    </location>
</feature>
<feature type="transmembrane region" description="Helical" evidence="1">
    <location>
        <begin position="120"/>
        <end position="138"/>
    </location>
</feature>
<feature type="transmembrane region" description="Helical" evidence="1">
    <location>
        <begin position="406"/>
        <end position="425"/>
    </location>
</feature>
<evidence type="ECO:0000313" key="2">
    <source>
        <dbReference type="EMBL" id="MXP26624.1"/>
    </source>
</evidence>
<organism evidence="2 3">
    <name type="scientific">Altericroceibacterium indicum</name>
    <dbReference type="NCBI Taxonomy" id="374177"/>
    <lineage>
        <taxon>Bacteria</taxon>
        <taxon>Pseudomonadati</taxon>
        <taxon>Pseudomonadota</taxon>
        <taxon>Alphaproteobacteria</taxon>
        <taxon>Sphingomonadales</taxon>
        <taxon>Erythrobacteraceae</taxon>
        <taxon>Altericroceibacterium</taxon>
    </lineage>
</organism>
<name>A0A845AAB1_9SPHN</name>
<evidence type="ECO:0000256" key="1">
    <source>
        <dbReference type="SAM" id="Phobius"/>
    </source>
</evidence>
<dbReference type="AlphaFoldDB" id="A0A845AAB1"/>
<feature type="transmembrane region" description="Helical" evidence="1">
    <location>
        <begin position="374"/>
        <end position="394"/>
    </location>
</feature>
<keyword evidence="3" id="KW-1185">Reference proteome</keyword>
<feature type="transmembrane region" description="Helical" evidence="1">
    <location>
        <begin position="251"/>
        <end position="270"/>
    </location>
</feature>
<keyword evidence="1" id="KW-0812">Transmembrane</keyword>
<dbReference type="EMBL" id="WTYQ01000004">
    <property type="protein sequence ID" value="MXP26624.1"/>
    <property type="molecule type" value="Genomic_DNA"/>
</dbReference>
<keyword evidence="1" id="KW-1133">Transmembrane helix</keyword>
<evidence type="ECO:0008006" key="4">
    <source>
        <dbReference type="Google" id="ProtNLM"/>
    </source>
</evidence>
<keyword evidence="1" id="KW-0472">Membrane</keyword>
<reference evidence="2 3" key="1">
    <citation type="submission" date="2019-12" db="EMBL/GenBank/DDBJ databases">
        <title>Genomic-based taxomic classification of the family Erythrobacteraceae.</title>
        <authorList>
            <person name="Xu L."/>
        </authorList>
    </citation>
    <scope>NUCLEOTIDE SEQUENCE [LARGE SCALE GENOMIC DNA]</scope>
    <source>
        <strain evidence="2 3">DSM 18604</strain>
    </source>
</reference>
<dbReference type="Proteomes" id="UP000460561">
    <property type="component" value="Unassembled WGS sequence"/>
</dbReference>
<feature type="transmembrane region" description="Helical" evidence="1">
    <location>
        <begin position="88"/>
        <end position="108"/>
    </location>
</feature>
<feature type="transmembrane region" description="Helical" evidence="1">
    <location>
        <begin position="226"/>
        <end position="245"/>
    </location>
</feature>
<feature type="transmembrane region" description="Helical" evidence="1">
    <location>
        <begin position="145"/>
        <end position="165"/>
    </location>
</feature>
<comment type="caution">
    <text evidence="2">The sequence shown here is derived from an EMBL/GenBank/DDBJ whole genome shotgun (WGS) entry which is preliminary data.</text>
</comment>
<sequence>MNGLNLARRETLASGQEALVSQWDTDIWRRWTVRLIVLFLILLPFEGIARKWLFNTIEQPFILIRDPVALAIIVTYARWHFPEFPRWLILWLTAVAVLLLLGASQVIVGGASLPALLYGLRIHLLFIPVSFAMAEVFLPEDWRRLILLCCWICLPLALLVIWQYYSPVDAWINRGVNDDPDAYVFQVVAGVVRPYGPFPFVTPQSAFTLMLVGLLLAAWDRRNVWNIPLPTLLIGAASLGVTVILSGSRAVLLGVLLVGVTYGMGGLLFAGPMRMARRILALLVVAVMLMLAVLTLFPEVYDAMLVRQAEAFASEGSIADRLFQIISPMHNGEVPLSILGEGLGAGSNAGGYLASGSRGFLLSEYELRRVLQEGGIVVGGLLLAFRLAILLWALSKATRAAHYNGSAGSFALIGVLGSLFFLFQLSGQNQIAAIGWLSCGLLLCCLKLSQAGGPADKPDHLPDYRARMALRAVSARRMER</sequence>
<feature type="transmembrane region" description="Helical" evidence="1">
    <location>
        <begin position="61"/>
        <end position="81"/>
    </location>
</feature>
<protein>
    <recommendedName>
        <fullName evidence="4">O-antigen ligase domain-containing protein</fullName>
    </recommendedName>
</protein>
<proteinExistence type="predicted"/>
<dbReference type="OrthoDB" id="8957526at2"/>
<dbReference type="RefSeq" id="WP_160739836.1">
    <property type="nucleotide sequence ID" value="NZ_WTYQ01000004.1"/>
</dbReference>